<feature type="compositionally biased region" description="Acidic residues" evidence="1">
    <location>
        <begin position="248"/>
        <end position="259"/>
    </location>
</feature>
<protein>
    <submittedName>
        <fullName evidence="2">Uncharacterized protein</fullName>
    </submittedName>
</protein>
<dbReference type="EMBL" id="MLAK01000712">
    <property type="protein sequence ID" value="OHT06893.1"/>
    <property type="molecule type" value="Genomic_DNA"/>
</dbReference>
<name>A0A1J4KBN9_9EUKA</name>
<dbReference type="GeneID" id="94838774"/>
<dbReference type="RefSeq" id="XP_068360029.1">
    <property type="nucleotide sequence ID" value="XM_068504070.1"/>
</dbReference>
<proteinExistence type="predicted"/>
<reference evidence="2" key="1">
    <citation type="submission" date="2016-10" db="EMBL/GenBank/DDBJ databases">
        <authorList>
            <person name="Benchimol M."/>
            <person name="Almeida L.G."/>
            <person name="Vasconcelos A.T."/>
            <person name="Perreira-Neves A."/>
            <person name="Rosa I.A."/>
            <person name="Tasca T."/>
            <person name="Bogo M.R."/>
            <person name="de Souza W."/>
        </authorList>
    </citation>
    <scope>NUCLEOTIDE SEQUENCE [LARGE SCALE GENOMIC DNA]</scope>
    <source>
        <strain evidence="2">K</strain>
    </source>
</reference>
<evidence type="ECO:0000256" key="1">
    <source>
        <dbReference type="SAM" id="MobiDB-lite"/>
    </source>
</evidence>
<organism evidence="2 3">
    <name type="scientific">Tritrichomonas foetus</name>
    <dbReference type="NCBI Taxonomy" id="1144522"/>
    <lineage>
        <taxon>Eukaryota</taxon>
        <taxon>Metamonada</taxon>
        <taxon>Parabasalia</taxon>
        <taxon>Tritrichomonadida</taxon>
        <taxon>Tritrichomonadidae</taxon>
        <taxon>Tritrichomonas</taxon>
    </lineage>
</organism>
<evidence type="ECO:0000313" key="3">
    <source>
        <dbReference type="Proteomes" id="UP000179807"/>
    </source>
</evidence>
<comment type="caution">
    <text evidence="2">The sequence shown here is derived from an EMBL/GenBank/DDBJ whole genome shotgun (WGS) entry which is preliminary data.</text>
</comment>
<feature type="compositionally biased region" description="Low complexity" evidence="1">
    <location>
        <begin position="234"/>
        <end position="247"/>
    </location>
</feature>
<dbReference type="Proteomes" id="UP000179807">
    <property type="component" value="Unassembled WGS sequence"/>
</dbReference>
<feature type="region of interest" description="Disordered" evidence="1">
    <location>
        <begin position="234"/>
        <end position="274"/>
    </location>
</feature>
<evidence type="ECO:0000313" key="2">
    <source>
        <dbReference type="EMBL" id="OHT06893.1"/>
    </source>
</evidence>
<dbReference type="VEuPathDB" id="TrichDB:TRFO_24998"/>
<accession>A0A1J4KBN9</accession>
<sequence>MLQIVPKNNPGALAALDDIFSDDSDKPATPAPKKKKSVKSLGDITNEVTSLCAALKNISKQPEFEDVILIPENETTPEINKFMSEFVKSHNPSLFSSLDFSKYSKNIQLQVELLHSTIDPKIVFNEIPDDIDPRISSLIHWKISQNEVKNVRCYHLLHCLLNFVKTPIPAPISVFFLEFNIQNLIFQFCQILSKLFNESPFLSPVLESFSSFVSDPSSIKSLIIDDTEKNNFFNTNANSNSDGNNNSMDEDSEDSDDDFGDLRPMGPSETAPPLIKVKSISFDNPLENLDDKNEEPIKIPEGPSPVTFKFFRNKPKATPEEFTRWMIKHQSVSKNIFSYKEDSQGVNSSKKISEEIILDLMNQMFDTDIRPMIPKRIKSKYLPIMLPIYHQINSTSKELFTTGCDINTILENEFLAQTGLAMKNQKMIDTALSFFYLEVKARSKPIPIVPLTERRPYPQKEIEIDKETIFLLKLIDYSLIHESHSPISLLPSSLPPQSSDLSKQFLAESLFNVYSKKSYPPYISFRAAFTIGLLISDQNPSLAIDFIYEGIFLVMHFYPQLNYSTPIQSAYFLMGELFNNINKYYLCCMSFDNAINLCQINHYLSAKAASIAMKNMDAVRAVFHYLSTIKQFISANQKEEYLYTTQMVVSIYVEHDLTTEAIQLISYIIKVHDKLDSINSVNAVSTLCKLYCSKCHFEDATILANSIDSSSNQSMARITDSIKAQIFIAQNRFKDFYNAIRPALSFPNNKLPPQLVVKEIVLPTIKTLARAHVSRDDFISALFWSEIGCHISSQSASKDTPKFFLLRGRIMYYIYYSMYDNHIILKNSHLDKYAQSFGKYPNDLKLLKTEISKEALASIAVSINQYERYGNVAKLLESRMLYLQLVCSHLLQEQPENFTLTKASLYSTCNSAKVNPRTLNLENCEINGPDQFVQFCRSVQNIANSYYDPFSISIAKLLTGVIFLLKNEIETAEMAFDQSLSIMRQFFFRGTKFIVANCKIWFTFKLTYLLRFMLSFLMYFSDEFIHNHLFLFDMMNDVSLLLSYQKNTILTQTKSSIEPKIEFTSSILTALEEPKWPKFNAIPLQNEKKRVSISQKIFSLYERIRKNEFILSDQRITTANKRLICKIIGFKKKQSIPEFSIPANSVYVFLGNGEIGVYIPSIATKRMVSLAALKKPSFIEGVKNMINWSLELCPFSEDFLKACILIGKTLFGKLDFFKQFTIPEVADDHDLGIDGNYNQGKLYSIVPPQSGMIVIIDHLLNFLPFEFFFPTISLIRRINSEERVNHKYSLRPVLFRNKFDQNFVDFRKKKLLEILTDPLPNPIIVDESEGTIVFPFPVFDPSKPTIKYVQLYSFFDVIPIYANSLPNLTEMKNALFVFTFSDLVAMPDFLFQLIDSIPKACFIFVPANHVSLALSEMKKILERHQIRKYFIDKNERDENAQMFSLLFKDKYAFMTTLQMTLMKKLRIPVAIISPNRSVF</sequence>
<gene>
    <name evidence="2" type="ORF">TRFO_24998</name>
</gene>
<keyword evidence="3" id="KW-1185">Reference proteome</keyword>